<dbReference type="EMBL" id="SIYF01000721">
    <property type="protein sequence ID" value="TKK58889.1"/>
    <property type="molecule type" value="Genomic_DNA"/>
</dbReference>
<dbReference type="AlphaFoldDB" id="A0A4U3KCF9"/>
<protein>
    <submittedName>
        <fullName evidence="3">DUF4065 domain-containing protein</fullName>
    </submittedName>
</protein>
<organism evidence="3 4">
    <name type="scientific">Enterococcus faecalis</name>
    <name type="common">Streptococcus faecalis</name>
    <dbReference type="NCBI Taxonomy" id="1351"/>
    <lineage>
        <taxon>Bacteria</taxon>
        <taxon>Bacillati</taxon>
        <taxon>Bacillota</taxon>
        <taxon>Bacilli</taxon>
        <taxon>Lactobacillales</taxon>
        <taxon>Enterococcaceae</taxon>
        <taxon>Enterococcus</taxon>
    </lineage>
</organism>
<evidence type="ECO:0000313" key="5">
    <source>
        <dbReference type="Proteomes" id="UP000516122"/>
    </source>
</evidence>
<dbReference type="EMBL" id="CP060804">
    <property type="protein sequence ID" value="QNP37189.1"/>
    <property type="molecule type" value="Genomic_DNA"/>
</dbReference>
<feature type="domain" description="Antitoxin SocA-like Panacea" evidence="1">
    <location>
        <begin position="29"/>
        <end position="122"/>
    </location>
</feature>
<gene>
    <name evidence="3" type="ORF">EY666_19250</name>
    <name evidence="2" type="ORF">H9Q64_12045</name>
</gene>
<dbReference type="Pfam" id="PF13274">
    <property type="entry name" value="SocA_Panacea"/>
    <property type="match status" value="1"/>
</dbReference>
<sequence length="154" mass="18042">MREGISMSDVKHVARYIIEQLGGMTTMKLQKLVYYCQAWSLAWDEKPLFEEEFQAWANGPVCYELFSEHRGKFKVDENFLQDYSDYKFEPDELETIGIVIEHYAEKSPHYLSELTHKERPWKETRGSLPLGESSTEIIPKELMQEYYAGISSAE</sequence>
<accession>A0A4U3KCF9</accession>
<proteinExistence type="predicted"/>
<dbReference type="InterPro" id="IPR025272">
    <property type="entry name" value="SocA_Panacea"/>
</dbReference>
<dbReference type="Proteomes" id="UP000305511">
    <property type="component" value="Unassembled WGS sequence"/>
</dbReference>
<name>A0A4U3KCF9_ENTFL</name>
<evidence type="ECO:0000313" key="4">
    <source>
        <dbReference type="Proteomes" id="UP000305511"/>
    </source>
</evidence>
<evidence type="ECO:0000313" key="3">
    <source>
        <dbReference type="EMBL" id="TKK58889.1"/>
    </source>
</evidence>
<reference evidence="2 5" key="2">
    <citation type="submission" date="2020-08" db="EMBL/GenBank/DDBJ databases">
        <title>Enterococcus faecalis SF28073 genome assembly.</title>
        <authorList>
            <person name="Duerkop B.A."/>
            <person name="Johnson C.N."/>
        </authorList>
    </citation>
    <scope>NUCLEOTIDE SEQUENCE [LARGE SCALE GENOMIC DNA]</scope>
    <source>
        <strain evidence="2 5">SF28073</strain>
    </source>
</reference>
<evidence type="ECO:0000313" key="2">
    <source>
        <dbReference type="EMBL" id="QNP37189.1"/>
    </source>
</evidence>
<dbReference type="Proteomes" id="UP000516122">
    <property type="component" value="Chromosome"/>
</dbReference>
<reference evidence="3 4" key="1">
    <citation type="submission" date="2019-02" db="EMBL/GenBank/DDBJ databases">
        <title>Bacteria dissemination in different level of health care in South Africa: the effectiveness of infections prevention and control.</title>
        <authorList>
            <person name="Shobo C."/>
            <person name="Amoako D.G."/>
            <person name="Allam M."/>
            <person name="Ismail A."/>
            <person name="Bester L.A."/>
            <person name="Essack S.Y."/>
        </authorList>
    </citation>
    <scope>NUCLEOTIDE SEQUENCE [LARGE SCALE GENOMIC DNA]</scope>
    <source>
        <strain evidence="3 4">2SIL2</strain>
    </source>
</reference>
<evidence type="ECO:0000259" key="1">
    <source>
        <dbReference type="Pfam" id="PF13274"/>
    </source>
</evidence>